<evidence type="ECO:0000313" key="2">
    <source>
        <dbReference type="Proteomes" id="UP000749646"/>
    </source>
</evidence>
<dbReference type="OrthoDB" id="1844152at2759"/>
<name>A0A9P6SNG6_9FUNG</name>
<comment type="caution">
    <text evidence="1">The sequence shown here is derived from an EMBL/GenBank/DDBJ whole genome shotgun (WGS) entry which is preliminary data.</text>
</comment>
<dbReference type="GO" id="GO:0004497">
    <property type="term" value="F:monooxygenase activity"/>
    <property type="evidence" value="ECO:0007669"/>
    <property type="project" value="InterPro"/>
</dbReference>
<keyword evidence="2" id="KW-1185">Reference proteome</keyword>
<organism evidence="1 2">
    <name type="scientific">Modicella reniformis</name>
    <dbReference type="NCBI Taxonomy" id="1440133"/>
    <lineage>
        <taxon>Eukaryota</taxon>
        <taxon>Fungi</taxon>
        <taxon>Fungi incertae sedis</taxon>
        <taxon>Mucoromycota</taxon>
        <taxon>Mortierellomycotina</taxon>
        <taxon>Mortierellomycetes</taxon>
        <taxon>Mortierellales</taxon>
        <taxon>Mortierellaceae</taxon>
        <taxon>Modicella</taxon>
    </lineage>
</organism>
<evidence type="ECO:0000313" key="1">
    <source>
        <dbReference type="EMBL" id="KAF9984673.1"/>
    </source>
</evidence>
<dbReference type="EMBL" id="JAAAHW010003365">
    <property type="protein sequence ID" value="KAF9984673.1"/>
    <property type="molecule type" value="Genomic_DNA"/>
</dbReference>
<gene>
    <name evidence="1" type="ORF">BGZ65_012926</name>
</gene>
<dbReference type="InterPro" id="IPR036396">
    <property type="entry name" value="Cyt_P450_sf"/>
</dbReference>
<proteinExistence type="predicted"/>
<accession>A0A9P6SNG6</accession>
<sequence length="112" mass="12693">MERELYGCPGKFVEYPSVVLPISMSAILSKPDFCNINSKLKPLKMESNIRPQDILQRLLDNFDKYGFVDIEDVCGHLLILALASVHTTTDTSTALLYHMAAFSRHIEALYEE</sequence>
<reference evidence="1" key="1">
    <citation type="journal article" date="2020" name="Fungal Divers.">
        <title>Resolving the Mortierellaceae phylogeny through synthesis of multi-gene phylogenetics and phylogenomics.</title>
        <authorList>
            <person name="Vandepol N."/>
            <person name="Liber J."/>
            <person name="Desiro A."/>
            <person name="Na H."/>
            <person name="Kennedy M."/>
            <person name="Barry K."/>
            <person name="Grigoriev I.V."/>
            <person name="Miller A.N."/>
            <person name="O'Donnell K."/>
            <person name="Stajich J.E."/>
            <person name="Bonito G."/>
        </authorList>
    </citation>
    <scope>NUCLEOTIDE SEQUENCE</scope>
    <source>
        <strain evidence="1">MES-2147</strain>
    </source>
</reference>
<dbReference type="Gene3D" id="1.10.630.10">
    <property type="entry name" value="Cytochrome P450"/>
    <property type="match status" value="1"/>
</dbReference>
<dbReference type="AlphaFoldDB" id="A0A9P6SNG6"/>
<dbReference type="Proteomes" id="UP000749646">
    <property type="component" value="Unassembled WGS sequence"/>
</dbReference>
<protein>
    <submittedName>
        <fullName evidence="1">Uncharacterized protein</fullName>
    </submittedName>
</protein>
<dbReference type="GO" id="GO:0005506">
    <property type="term" value="F:iron ion binding"/>
    <property type="evidence" value="ECO:0007669"/>
    <property type="project" value="InterPro"/>
</dbReference>
<dbReference type="GO" id="GO:0020037">
    <property type="term" value="F:heme binding"/>
    <property type="evidence" value="ECO:0007669"/>
    <property type="project" value="InterPro"/>
</dbReference>
<dbReference type="GO" id="GO:0016705">
    <property type="term" value="F:oxidoreductase activity, acting on paired donors, with incorporation or reduction of molecular oxygen"/>
    <property type="evidence" value="ECO:0007669"/>
    <property type="project" value="InterPro"/>
</dbReference>
<dbReference type="SUPFAM" id="SSF48264">
    <property type="entry name" value="Cytochrome P450"/>
    <property type="match status" value="1"/>
</dbReference>